<dbReference type="OrthoDB" id="409543at2759"/>
<name>A0A9P7S1J1_9AGAR</name>
<dbReference type="Proteomes" id="UP001049176">
    <property type="component" value="Chromosome 4"/>
</dbReference>
<dbReference type="Pfam" id="PF04488">
    <property type="entry name" value="Gly_transf_sug"/>
    <property type="match status" value="1"/>
</dbReference>
<comment type="caution">
    <text evidence="3">The sequence shown here is derived from an EMBL/GenBank/DDBJ whole genome shotgun (WGS) entry which is preliminary data.</text>
</comment>
<dbReference type="KEGG" id="more:E1B28_007422"/>
<dbReference type="RefSeq" id="XP_043010244.1">
    <property type="nucleotide sequence ID" value="XM_043152158.1"/>
</dbReference>
<evidence type="ECO:0000313" key="3">
    <source>
        <dbReference type="EMBL" id="KAG7093774.1"/>
    </source>
</evidence>
<comment type="similarity">
    <text evidence="1">Belongs to the glycosyltransferase 32 family.</text>
</comment>
<dbReference type="InterPro" id="IPR029044">
    <property type="entry name" value="Nucleotide-diphossugar_trans"/>
</dbReference>
<gene>
    <name evidence="3" type="ORF">E1B28_007422</name>
</gene>
<evidence type="ECO:0000313" key="4">
    <source>
        <dbReference type="Proteomes" id="UP001049176"/>
    </source>
</evidence>
<keyword evidence="4" id="KW-1185">Reference proteome</keyword>
<dbReference type="EMBL" id="CM032184">
    <property type="protein sequence ID" value="KAG7093774.1"/>
    <property type="molecule type" value="Genomic_DNA"/>
</dbReference>
<dbReference type="Gene3D" id="3.90.550.20">
    <property type="match status" value="1"/>
</dbReference>
<organism evidence="3 4">
    <name type="scientific">Marasmius oreades</name>
    <name type="common">fairy-ring Marasmius</name>
    <dbReference type="NCBI Taxonomy" id="181124"/>
    <lineage>
        <taxon>Eukaryota</taxon>
        <taxon>Fungi</taxon>
        <taxon>Dikarya</taxon>
        <taxon>Basidiomycota</taxon>
        <taxon>Agaricomycotina</taxon>
        <taxon>Agaricomycetes</taxon>
        <taxon>Agaricomycetidae</taxon>
        <taxon>Agaricales</taxon>
        <taxon>Marasmiineae</taxon>
        <taxon>Marasmiaceae</taxon>
        <taxon>Marasmius</taxon>
    </lineage>
</organism>
<keyword evidence="2" id="KW-0812">Transmembrane</keyword>
<evidence type="ECO:0008006" key="5">
    <source>
        <dbReference type="Google" id="ProtNLM"/>
    </source>
</evidence>
<dbReference type="GeneID" id="66076498"/>
<keyword evidence="2" id="KW-0472">Membrane</keyword>
<feature type="transmembrane region" description="Helical" evidence="2">
    <location>
        <begin position="33"/>
        <end position="53"/>
    </location>
</feature>
<protein>
    <recommendedName>
        <fullName evidence="5">Glycosyltransferase family 32 protein</fullName>
    </recommendedName>
</protein>
<evidence type="ECO:0000256" key="1">
    <source>
        <dbReference type="ARBA" id="ARBA00009003"/>
    </source>
</evidence>
<dbReference type="InterPro" id="IPR051981">
    <property type="entry name" value="Glycosyltransf_32"/>
</dbReference>
<dbReference type="InterPro" id="IPR007577">
    <property type="entry name" value="GlycoTrfase_DXD_sugar-bd_CS"/>
</dbReference>
<dbReference type="SUPFAM" id="SSF53448">
    <property type="entry name" value="Nucleotide-diphospho-sugar transferases"/>
    <property type="match status" value="1"/>
</dbReference>
<dbReference type="GO" id="GO:0016758">
    <property type="term" value="F:hexosyltransferase activity"/>
    <property type="evidence" value="ECO:0007669"/>
    <property type="project" value="TreeGrafter"/>
</dbReference>
<dbReference type="GO" id="GO:0006688">
    <property type="term" value="P:glycosphingolipid biosynthetic process"/>
    <property type="evidence" value="ECO:0007669"/>
    <property type="project" value="TreeGrafter"/>
</dbReference>
<dbReference type="AlphaFoldDB" id="A0A9P7S1J1"/>
<accession>A0A9P7S1J1</accession>
<dbReference type="PANTHER" id="PTHR12042:SF21">
    <property type="entry name" value="ALPHA1,4-GALACTOSYLTRANSFERASE 1-RELATED"/>
    <property type="match status" value="1"/>
</dbReference>
<proteinExistence type="inferred from homology"/>
<dbReference type="PANTHER" id="PTHR12042">
    <property type="entry name" value="LACTOSYLCERAMIDE 4-ALPHA-GALACTOSYLTRANSFERASE ALPHA- 1,4-GALACTOSYLTRANSFERASE"/>
    <property type="match status" value="1"/>
</dbReference>
<reference evidence="3" key="1">
    <citation type="journal article" date="2021" name="Genome Biol. Evol.">
        <title>The assembled and annotated genome of the fairy-ring fungus Marasmius oreades.</title>
        <authorList>
            <person name="Hiltunen M."/>
            <person name="Ament-Velasquez S.L."/>
            <person name="Johannesson H."/>
        </authorList>
    </citation>
    <scope>NUCLEOTIDE SEQUENCE</scope>
    <source>
        <strain evidence="3">03SP1</strain>
    </source>
</reference>
<evidence type="ECO:0000256" key="2">
    <source>
        <dbReference type="SAM" id="Phobius"/>
    </source>
</evidence>
<keyword evidence="2" id="KW-1133">Transmembrane helix</keyword>
<sequence length="431" mass="49977">MSYGDYIPMFNRHSHVSVRPTPSMSTFLRQRSLITALKYIIPCTFLLIVYWFYRNELHVEIKAYSRDWVHQEIEPVKPLSGCFDADRVSPKYNATDALYGPRYNEVQSGMSLTFGLDCYDLAGTIRSPPTSPHKDERIPGAERVQYHTYWRADLAPFGPRQEWMIKSFFATQNVHTSRLILWSNGDLSRNEILSKYLRRFPLAFALKLVDIPDLAVGTVLEGSHLLKSTDKKAWVDGDLIRLLLLWNFGGVWVDMDSLLTRDLEPLLEHEFVTQWDCYDKKYSPLNGALMRFRQHSAYLCEAFHIMVTDTPPRPGSTDWGSILYLKLYRRLVASSVPPYRILPFCFTDGRSCRLDNRLPDPFLPDDPKGKWTWGLGMEEGGALDKVLGNVFGVHLHNQWHKEFPQGGWVERLLLRKYEKKLLGRESNDHEL</sequence>
<dbReference type="GO" id="GO:0016020">
    <property type="term" value="C:membrane"/>
    <property type="evidence" value="ECO:0007669"/>
    <property type="project" value="GOC"/>
</dbReference>